<reference evidence="12" key="1">
    <citation type="journal article" date="2019" name="Int. J. Syst. Evol. Microbiol.">
        <title>The Global Catalogue of Microorganisms (GCM) 10K type strain sequencing project: providing services to taxonomists for standard genome sequencing and annotation.</title>
        <authorList>
            <consortium name="The Broad Institute Genomics Platform"/>
            <consortium name="The Broad Institute Genome Sequencing Center for Infectious Disease"/>
            <person name="Wu L."/>
            <person name="Ma J."/>
        </authorList>
    </citation>
    <scope>NUCLEOTIDE SEQUENCE [LARGE SCALE GENOMIC DNA]</scope>
    <source>
        <strain evidence="12">CECT 7184</strain>
    </source>
</reference>
<keyword evidence="4" id="KW-0479">Metal-binding</keyword>
<evidence type="ECO:0000313" key="12">
    <source>
        <dbReference type="Proteomes" id="UP001242368"/>
    </source>
</evidence>
<gene>
    <name evidence="11" type="ORF">QW060_00155</name>
</gene>
<dbReference type="Gene3D" id="3.40.50.80">
    <property type="entry name" value="Nucleotide-binding domain of ferredoxin-NADP reductase (FNR) module"/>
    <property type="match status" value="1"/>
</dbReference>
<dbReference type="InterPro" id="IPR017938">
    <property type="entry name" value="Riboflavin_synthase-like_b-brl"/>
</dbReference>
<comment type="cofactor">
    <cofactor evidence="1">
        <name>FAD</name>
        <dbReference type="ChEBI" id="CHEBI:57692"/>
    </cofactor>
</comment>
<sequence length="349" mass="38851">MSKFNLLKVKDIRKETSQAVSIAFEVPEPLKASYQFIAGQYLNIKYMHEGKEIRRAYSICSSPNSKELRIAVKGIDGGVFSTFATQNLKIGDSLEVGVPEGKFIFEPQPHVRNNYAAFAAGSGITPVISIAQSVLENEPESTFVLVYGNKRPEDTIFYSQLHELQQKYIGRFYVYYTFTKVHPEGTLFGRIEKSTINFVINNKHKGTDFKAFYVCGPEDMIALVGNVLRENNVPEDAVLFELFTPSNDGNEIIKTEGTATITVLVDDVETTFEISKQTDILDAALKQGIDAPYSCQGGICSSCMCRVVKGTVEMKTNHILTDNEIAEGLILSCQAYVTSDEIYVDYDDV</sequence>
<keyword evidence="3" id="KW-0001">2Fe-2S</keyword>
<dbReference type="InterPro" id="IPR001433">
    <property type="entry name" value="OxRdtase_FAD/NAD-bd"/>
</dbReference>
<evidence type="ECO:0000256" key="3">
    <source>
        <dbReference type="ARBA" id="ARBA00022714"/>
    </source>
</evidence>
<dbReference type="Pfam" id="PF00970">
    <property type="entry name" value="FAD_binding_6"/>
    <property type="match status" value="1"/>
</dbReference>
<dbReference type="InterPro" id="IPR008333">
    <property type="entry name" value="Cbr1-like_FAD-bd_dom"/>
</dbReference>
<dbReference type="RefSeq" id="WP_290364650.1">
    <property type="nucleotide sequence ID" value="NZ_JAUFQU010000001.1"/>
</dbReference>
<evidence type="ECO:0000256" key="6">
    <source>
        <dbReference type="ARBA" id="ARBA00023002"/>
    </source>
</evidence>
<dbReference type="InterPro" id="IPR039261">
    <property type="entry name" value="FNR_nucleotide-bd"/>
</dbReference>
<keyword evidence="5" id="KW-0274">FAD</keyword>
<protein>
    <submittedName>
        <fullName evidence="11">2Fe-2S iron-sulfur cluster-binding protein</fullName>
    </submittedName>
</protein>
<dbReference type="PROSITE" id="PS51384">
    <property type="entry name" value="FAD_FR"/>
    <property type="match status" value="1"/>
</dbReference>
<evidence type="ECO:0000256" key="1">
    <source>
        <dbReference type="ARBA" id="ARBA00001974"/>
    </source>
</evidence>
<dbReference type="InterPro" id="IPR001041">
    <property type="entry name" value="2Fe-2S_ferredoxin-type"/>
</dbReference>
<dbReference type="SUPFAM" id="SSF52343">
    <property type="entry name" value="Ferredoxin reductase-like, C-terminal NADP-linked domain"/>
    <property type="match status" value="1"/>
</dbReference>
<proteinExistence type="predicted"/>
<keyword evidence="7" id="KW-0408">Iron</keyword>
<evidence type="ECO:0000256" key="5">
    <source>
        <dbReference type="ARBA" id="ARBA00022827"/>
    </source>
</evidence>
<dbReference type="InterPro" id="IPR036010">
    <property type="entry name" value="2Fe-2S_ferredoxin-like_sf"/>
</dbReference>
<dbReference type="PROSITE" id="PS00197">
    <property type="entry name" value="2FE2S_FER_1"/>
    <property type="match status" value="1"/>
</dbReference>
<dbReference type="CDD" id="cd00207">
    <property type="entry name" value="fer2"/>
    <property type="match status" value="1"/>
</dbReference>
<dbReference type="InterPro" id="IPR017927">
    <property type="entry name" value="FAD-bd_FR_type"/>
</dbReference>
<dbReference type="Proteomes" id="UP001242368">
    <property type="component" value="Unassembled WGS sequence"/>
</dbReference>
<dbReference type="InterPro" id="IPR006058">
    <property type="entry name" value="2Fe2S_fd_BS"/>
</dbReference>
<dbReference type="PANTHER" id="PTHR47354:SF8">
    <property type="entry name" value="1,2-PHENYLACETYL-COA EPOXIDASE, SUBUNIT E"/>
    <property type="match status" value="1"/>
</dbReference>
<dbReference type="Gene3D" id="2.40.30.10">
    <property type="entry name" value="Translation factors"/>
    <property type="match status" value="1"/>
</dbReference>
<dbReference type="CDD" id="cd06214">
    <property type="entry name" value="PA_degradation_oxidoreductase_like"/>
    <property type="match status" value="1"/>
</dbReference>
<keyword evidence="12" id="KW-1185">Reference proteome</keyword>
<keyword evidence="8" id="KW-0411">Iron-sulfur</keyword>
<evidence type="ECO:0000259" key="10">
    <source>
        <dbReference type="PROSITE" id="PS51384"/>
    </source>
</evidence>
<dbReference type="InterPro" id="IPR050415">
    <property type="entry name" value="MRET"/>
</dbReference>
<evidence type="ECO:0000313" key="11">
    <source>
        <dbReference type="EMBL" id="MDN3705549.1"/>
    </source>
</evidence>
<dbReference type="SUPFAM" id="SSF63380">
    <property type="entry name" value="Riboflavin synthase domain-like"/>
    <property type="match status" value="1"/>
</dbReference>
<feature type="domain" description="FAD-binding FR-type" evidence="10">
    <location>
        <begin position="2"/>
        <end position="106"/>
    </location>
</feature>
<dbReference type="Pfam" id="PF00175">
    <property type="entry name" value="NAD_binding_1"/>
    <property type="match status" value="1"/>
</dbReference>
<evidence type="ECO:0000259" key="9">
    <source>
        <dbReference type="PROSITE" id="PS51085"/>
    </source>
</evidence>
<dbReference type="SUPFAM" id="SSF54292">
    <property type="entry name" value="2Fe-2S ferredoxin-like"/>
    <property type="match status" value="1"/>
</dbReference>
<keyword evidence="2" id="KW-0285">Flavoprotein</keyword>
<dbReference type="InterPro" id="IPR012675">
    <property type="entry name" value="Beta-grasp_dom_sf"/>
</dbReference>
<keyword evidence="6" id="KW-0560">Oxidoreductase</keyword>
<dbReference type="PROSITE" id="PS51085">
    <property type="entry name" value="2FE2S_FER_2"/>
    <property type="match status" value="1"/>
</dbReference>
<dbReference type="Pfam" id="PF00111">
    <property type="entry name" value="Fer2"/>
    <property type="match status" value="1"/>
</dbReference>
<evidence type="ECO:0000256" key="7">
    <source>
        <dbReference type="ARBA" id="ARBA00023004"/>
    </source>
</evidence>
<dbReference type="Gene3D" id="3.10.20.30">
    <property type="match status" value="1"/>
</dbReference>
<comment type="caution">
    <text evidence="11">The sequence shown here is derived from an EMBL/GenBank/DDBJ whole genome shotgun (WGS) entry which is preliminary data.</text>
</comment>
<accession>A0ABT8CR64</accession>
<feature type="domain" description="2Fe-2S ferredoxin-type" evidence="9">
    <location>
        <begin position="259"/>
        <end position="349"/>
    </location>
</feature>
<evidence type="ECO:0000256" key="2">
    <source>
        <dbReference type="ARBA" id="ARBA00022630"/>
    </source>
</evidence>
<organism evidence="11 12">
    <name type="scientific">Paenimyroides ceti</name>
    <dbReference type="NCBI Taxonomy" id="395087"/>
    <lineage>
        <taxon>Bacteria</taxon>
        <taxon>Pseudomonadati</taxon>
        <taxon>Bacteroidota</taxon>
        <taxon>Flavobacteriia</taxon>
        <taxon>Flavobacteriales</taxon>
        <taxon>Flavobacteriaceae</taxon>
        <taxon>Paenimyroides</taxon>
    </lineage>
</organism>
<dbReference type="EMBL" id="JAUFQU010000001">
    <property type="protein sequence ID" value="MDN3705549.1"/>
    <property type="molecule type" value="Genomic_DNA"/>
</dbReference>
<dbReference type="PRINTS" id="PR00406">
    <property type="entry name" value="CYTB5RDTASE"/>
</dbReference>
<dbReference type="PANTHER" id="PTHR47354">
    <property type="entry name" value="NADH OXIDOREDUCTASE HCR"/>
    <property type="match status" value="1"/>
</dbReference>
<name>A0ABT8CR64_9FLAO</name>
<evidence type="ECO:0000256" key="8">
    <source>
        <dbReference type="ARBA" id="ARBA00023014"/>
    </source>
</evidence>
<evidence type="ECO:0000256" key="4">
    <source>
        <dbReference type="ARBA" id="ARBA00022723"/>
    </source>
</evidence>